<feature type="region of interest" description="Disordered" evidence="1">
    <location>
        <begin position="1"/>
        <end position="34"/>
    </location>
</feature>
<evidence type="ECO:0000313" key="4">
    <source>
        <dbReference type="Proteomes" id="UP000509346"/>
    </source>
</evidence>
<feature type="domain" description="Transcription factor TFIIB cyclin-like" evidence="2">
    <location>
        <begin position="206"/>
        <end position="292"/>
    </location>
</feature>
<accession>A0A7D5T5A8</accession>
<dbReference type="Pfam" id="PF00382">
    <property type="entry name" value="TFIIB"/>
    <property type="match status" value="1"/>
</dbReference>
<name>A0A7D5T5A8_9EURY</name>
<sequence length="306" mass="34250">MTENKLADHSDEWQFGSGDPPTLHRSDVDEDIPSYSGEPFDIVIEVRDSSAAVISPKVDRSGWRALHKGLQIELSSRGSRIECAVELIDFFNKHLSKTGPEFIQDHPPSDIIGVLSLVRDLPEELQTQANSLHKQYEKNRDKDIHDHTASAAAAVYLVEQLNGIASSYSDFRYHDSFTDITGISIYPKMVRNRTKDFQKFLPIDVTTLTDPSKEVEKASESLGLTADEKELAMRLAVHHTEYDPQASGYKPGVIAGAAVYNASQYYGSDYTQNDIASTLDISTSALREKYENQWELLSKHLDSFPP</sequence>
<dbReference type="GO" id="GO:0017025">
    <property type="term" value="F:TBP-class protein binding"/>
    <property type="evidence" value="ECO:0007669"/>
    <property type="project" value="InterPro"/>
</dbReference>
<dbReference type="CDD" id="cd00043">
    <property type="entry name" value="CYCLIN_SF"/>
    <property type="match status" value="1"/>
</dbReference>
<proteinExistence type="predicted"/>
<evidence type="ECO:0000259" key="2">
    <source>
        <dbReference type="Pfam" id="PF00382"/>
    </source>
</evidence>
<keyword evidence="4" id="KW-1185">Reference proteome</keyword>
<dbReference type="RefSeq" id="WP_179922676.1">
    <property type="nucleotide sequence ID" value="NZ_CP058909.1"/>
</dbReference>
<dbReference type="Proteomes" id="UP000509346">
    <property type="component" value="Chromosome"/>
</dbReference>
<reference evidence="3 4" key="1">
    <citation type="submission" date="2020-07" db="EMBL/GenBank/DDBJ databases">
        <title>Halosimplex litoreum sp. nov. and Halosimplex rubrum sp. nov., isolated from different salt environments.</title>
        <authorList>
            <person name="Cui H."/>
        </authorList>
    </citation>
    <scope>NUCLEOTIDE SEQUENCE [LARGE SCALE GENOMIC DNA]</scope>
    <source>
        <strain evidence="3 4">R2</strain>
    </source>
</reference>
<organism evidence="3 4">
    <name type="scientific">Halosimplex pelagicum</name>
    <dbReference type="NCBI Taxonomy" id="869886"/>
    <lineage>
        <taxon>Archaea</taxon>
        <taxon>Methanobacteriati</taxon>
        <taxon>Methanobacteriota</taxon>
        <taxon>Stenosarchaea group</taxon>
        <taxon>Halobacteria</taxon>
        <taxon>Halobacteriales</taxon>
        <taxon>Haloarculaceae</taxon>
        <taxon>Halosimplex</taxon>
    </lineage>
</organism>
<evidence type="ECO:0000313" key="3">
    <source>
        <dbReference type="EMBL" id="QLH82208.1"/>
    </source>
</evidence>
<dbReference type="InterPro" id="IPR036915">
    <property type="entry name" value="Cyclin-like_sf"/>
</dbReference>
<dbReference type="SUPFAM" id="SSF47954">
    <property type="entry name" value="Cyclin-like"/>
    <property type="match status" value="1"/>
</dbReference>
<evidence type="ECO:0000256" key="1">
    <source>
        <dbReference type="SAM" id="MobiDB-lite"/>
    </source>
</evidence>
<dbReference type="GeneID" id="56083239"/>
<dbReference type="KEGG" id="hpel:HZS54_11580"/>
<dbReference type="Gene3D" id="1.10.472.10">
    <property type="entry name" value="Cyclin-like"/>
    <property type="match status" value="1"/>
</dbReference>
<dbReference type="EMBL" id="CP058909">
    <property type="protein sequence ID" value="QLH82208.1"/>
    <property type="molecule type" value="Genomic_DNA"/>
</dbReference>
<protein>
    <recommendedName>
        <fullName evidence="2">Transcription factor TFIIB cyclin-like domain-containing protein</fullName>
    </recommendedName>
</protein>
<gene>
    <name evidence="3" type="ORF">HZS54_11580</name>
</gene>
<feature type="compositionally biased region" description="Basic and acidic residues" evidence="1">
    <location>
        <begin position="1"/>
        <end position="12"/>
    </location>
</feature>
<dbReference type="AlphaFoldDB" id="A0A7D5T5A8"/>
<dbReference type="InterPro" id="IPR013150">
    <property type="entry name" value="TFIIB_cyclin"/>
</dbReference>